<protein>
    <submittedName>
        <fullName evidence="2">Uncharacterized protein</fullName>
    </submittedName>
</protein>
<sequence>MHAMRSLVLIAIAAISASAAPQPQSTSTPPPDSLSVSLNSDSTCSVLASGYPGSLDDGKCYTVPEAGIGSLTIYARPFEGGILNIWAGEDCEGEASQSLSTFYVGCQRNLGGGRSIKYIKPSE</sequence>
<gene>
    <name evidence="2" type="ORF">AC578_2521</name>
</gene>
<evidence type="ECO:0000313" key="3">
    <source>
        <dbReference type="Proteomes" id="UP000070133"/>
    </source>
</evidence>
<dbReference type="Proteomes" id="UP000070133">
    <property type="component" value="Unassembled WGS sequence"/>
</dbReference>
<proteinExistence type="predicted"/>
<reference evidence="2 3" key="1">
    <citation type="submission" date="2015-07" db="EMBL/GenBank/DDBJ databases">
        <title>Comparative genomics of the Sigatoka disease complex on banana suggests a link between parallel evolutionary changes in Pseudocercospora fijiensis and Pseudocercospora eumusae and increased virulence on the banana host.</title>
        <authorList>
            <person name="Chang T.-C."/>
            <person name="Salvucci A."/>
            <person name="Crous P.W."/>
            <person name="Stergiopoulos I."/>
        </authorList>
    </citation>
    <scope>NUCLEOTIDE SEQUENCE [LARGE SCALE GENOMIC DNA]</scope>
    <source>
        <strain evidence="2 3">CBS 114824</strain>
    </source>
</reference>
<comment type="caution">
    <text evidence="2">The sequence shown here is derived from an EMBL/GenBank/DDBJ whole genome shotgun (WGS) entry which is preliminary data.</text>
</comment>
<dbReference type="OrthoDB" id="447346at2759"/>
<name>A0A139GW08_9PEZI</name>
<evidence type="ECO:0000256" key="1">
    <source>
        <dbReference type="SAM" id="SignalP"/>
    </source>
</evidence>
<organism evidence="2 3">
    <name type="scientific">Pseudocercospora eumusae</name>
    <dbReference type="NCBI Taxonomy" id="321146"/>
    <lineage>
        <taxon>Eukaryota</taxon>
        <taxon>Fungi</taxon>
        <taxon>Dikarya</taxon>
        <taxon>Ascomycota</taxon>
        <taxon>Pezizomycotina</taxon>
        <taxon>Dothideomycetes</taxon>
        <taxon>Dothideomycetidae</taxon>
        <taxon>Mycosphaerellales</taxon>
        <taxon>Mycosphaerellaceae</taxon>
        <taxon>Pseudocercospora</taxon>
    </lineage>
</organism>
<accession>A0A139GW08</accession>
<feature type="signal peptide" evidence="1">
    <location>
        <begin position="1"/>
        <end position="19"/>
    </location>
</feature>
<keyword evidence="3" id="KW-1185">Reference proteome</keyword>
<evidence type="ECO:0000313" key="2">
    <source>
        <dbReference type="EMBL" id="KXS94361.1"/>
    </source>
</evidence>
<feature type="chain" id="PRO_5007806214" evidence="1">
    <location>
        <begin position="20"/>
        <end position="123"/>
    </location>
</feature>
<dbReference type="EMBL" id="LFZN01000296">
    <property type="protein sequence ID" value="KXS94361.1"/>
    <property type="molecule type" value="Genomic_DNA"/>
</dbReference>
<dbReference type="AlphaFoldDB" id="A0A139GW08"/>
<keyword evidence="1" id="KW-0732">Signal</keyword>